<gene>
    <name evidence="2" type="ORF">ATANTOWER_029782</name>
</gene>
<reference evidence="2 3" key="1">
    <citation type="submission" date="2021-07" db="EMBL/GenBank/DDBJ databases">
        <authorList>
            <person name="Palmer J.M."/>
        </authorList>
    </citation>
    <scope>NUCLEOTIDE SEQUENCE [LARGE SCALE GENOMIC DNA]</scope>
    <source>
        <strain evidence="2 3">AT_MEX2019</strain>
        <tissue evidence="2">Muscle</tissue>
    </source>
</reference>
<proteinExistence type="predicted"/>
<feature type="region of interest" description="Disordered" evidence="1">
    <location>
        <begin position="95"/>
        <end position="176"/>
    </location>
</feature>
<feature type="compositionally biased region" description="Basic residues" evidence="1">
    <location>
        <begin position="124"/>
        <end position="133"/>
    </location>
</feature>
<name>A0ABU7ABT3_9TELE</name>
<evidence type="ECO:0008006" key="4">
    <source>
        <dbReference type="Google" id="ProtNLM"/>
    </source>
</evidence>
<feature type="compositionally biased region" description="Basic and acidic residues" evidence="1">
    <location>
        <begin position="155"/>
        <end position="164"/>
    </location>
</feature>
<comment type="caution">
    <text evidence="2">The sequence shown here is derived from an EMBL/GenBank/DDBJ whole genome shotgun (WGS) entry which is preliminary data.</text>
</comment>
<protein>
    <recommendedName>
        <fullName evidence="4">Glutamate-rich 1</fullName>
    </recommendedName>
</protein>
<dbReference type="EMBL" id="JAHUTI010010616">
    <property type="protein sequence ID" value="MED6235596.1"/>
    <property type="molecule type" value="Genomic_DNA"/>
</dbReference>
<feature type="compositionally biased region" description="Basic residues" evidence="1">
    <location>
        <begin position="165"/>
        <end position="176"/>
    </location>
</feature>
<sequence length="309" mass="34416">MAQRKEVFKAKVLQKLYPAITTLQREQNLSAIAEDQATTVNGERKSCGEDGAFGEAVKVQNAASLCRRMYTVLPPPPGYNVHSEKYVTPPQLESIDTAEDPAGESVHRSSEEADEEKEAEDQRRRRRRKKKKPAPPLDSGKNLALVSDRSGQRVLVDEGGERISRNKKRKLKKKRHKDKLLSLGLMPQAAALEFTYSKDGEEEDNKRKAAELSEFLRTTLEIYMSDSSPHVVKTSRLSATVDGLLRSLASGSKPNSVLSQLYSLKKFIQQNEAGSLEMALIELNNNAYMSAGGSKYRRACNGNKSVRSF</sequence>
<evidence type="ECO:0000313" key="3">
    <source>
        <dbReference type="Proteomes" id="UP001345963"/>
    </source>
</evidence>
<dbReference type="Proteomes" id="UP001345963">
    <property type="component" value="Unassembled WGS sequence"/>
</dbReference>
<evidence type="ECO:0000313" key="2">
    <source>
        <dbReference type="EMBL" id="MED6235596.1"/>
    </source>
</evidence>
<dbReference type="PANTHER" id="PTHR22444:SF1">
    <property type="entry name" value="GLUTAMATE-RICH PROTEIN 1"/>
    <property type="match status" value="1"/>
</dbReference>
<evidence type="ECO:0000256" key="1">
    <source>
        <dbReference type="SAM" id="MobiDB-lite"/>
    </source>
</evidence>
<dbReference type="InterPro" id="IPR026719">
    <property type="entry name" value="ERICH1"/>
</dbReference>
<dbReference type="PANTHER" id="PTHR22444">
    <property type="entry name" value="GLUTAMATE-RICH PROTEIN 1"/>
    <property type="match status" value="1"/>
</dbReference>
<accession>A0ABU7ABT3</accession>
<organism evidence="2 3">
    <name type="scientific">Ataeniobius toweri</name>
    <dbReference type="NCBI Taxonomy" id="208326"/>
    <lineage>
        <taxon>Eukaryota</taxon>
        <taxon>Metazoa</taxon>
        <taxon>Chordata</taxon>
        <taxon>Craniata</taxon>
        <taxon>Vertebrata</taxon>
        <taxon>Euteleostomi</taxon>
        <taxon>Actinopterygii</taxon>
        <taxon>Neopterygii</taxon>
        <taxon>Teleostei</taxon>
        <taxon>Neoteleostei</taxon>
        <taxon>Acanthomorphata</taxon>
        <taxon>Ovalentaria</taxon>
        <taxon>Atherinomorphae</taxon>
        <taxon>Cyprinodontiformes</taxon>
        <taxon>Goodeidae</taxon>
        <taxon>Ataeniobius</taxon>
    </lineage>
</organism>
<keyword evidence="3" id="KW-1185">Reference proteome</keyword>